<name>A0ACB0ZEQ6_MELEN</name>
<protein>
    <submittedName>
        <fullName evidence="1">Uncharacterized protein</fullName>
    </submittedName>
</protein>
<dbReference type="EMBL" id="CAVMJV010000032">
    <property type="protein sequence ID" value="CAK5077475.1"/>
    <property type="molecule type" value="Genomic_DNA"/>
</dbReference>
<reference evidence="1" key="1">
    <citation type="submission" date="2023-11" db="EMBL/GenBank/DDBJ databases">
        <authorList>
            <person name="Poullet M."/>
        </authorList>
    </citation>
    <scope>NUCLEOTIDE SEQUENCE</scope>
    <source>
        <strain evidence="1">E1834</strain>
    </source>
</reference>
<sequence>MVGFLSGWCFVFDSTFDQVTYNLDLCLPFLKNSLSVLVCGYWVLTFLLYFVLRVFLLFD</sequence>
<evidence type="ECO:0000313" key="2">
    <source>
        <dbReference type="Proteomes" id="UP001497535"/>
    </source>
</evidence>
<evidence type="ECO:0000313" key="1">
    <source>
        <dbReference type="EMBL" id="CAK5077475.1"/>
    </source>
</evidence>
<accession>A0ACB0ZEQ6</accession>
<proteinExistence type="predicted"/>
<comment type="caution">
    <text evidence="1">The sequence shown here is derived from an EMBL/GenBank/DDBJ whole genome shotgun (WGS) entry which is preliminary data.</text>
</comment>
<dbReference type="Proteomes" id="UP001497535">
    <property type="component" value="Unassembled WGS sequence"/>
</dbReference>
<keyword evidence="2" id="KW-1185">Reference proteome</keyword>
<gene>
    <name evidence="1" type="ORF">MENTE1834_LOCUS24396</name>
</gene>
<organism evidence="1 2">
    <name type="scientific">Meloidogyne enterolobii</name>
    <name type="common">Root-knot nematode worm</name>
    <name type="synonym">Meloidogyne mayaguensis</name>
    <dbReference type="NCBI Taxonomy" id="390850"/>
    <lineage>
        <taxon>Eukaryota</taxon>
        <taxon>Metazoa</taxon>
        <taxon>Ecdysozoa</taxon>
        <taxon>Nematoda</taxon>
        <taxon>Chromadorea</taxon>
        <taxon>Rhabditida</taxon>
        <taxon>Tylenchina</taxon>
        <taxon>Tylenchomorpha</taxon>
        <taxon>Tylenchoidea</taxon>
        <taxon>Meloidogynidae</taxon>
        <taxon>Meloidogyninae</taxon>
        <taxon>Meloidogyne</taxon>
    </lineage>
</organism>